<feature type="region of interest" description="Disordered" evidence="1">
    <location>
        <begin position="169"/>
        <end position="208"/>
    </location>
</feature>
<feature type="region of interest" description="Disordered" evidence="1">
    <location>
        <begin position="90"/>
        <end position="119"/>
    </location>
</feature>
<feature type="non-terminal residue" evidence="2">
    <location>
        <position position="1"/>
    </location>
</feature>
<name>A0A9P0DBG8_9CUCU</name>
<evidence type="ECO:0000313" key="2">
    <source>
        <dbReference type="EMBL" id="CAH1113830.1"/>
    </source>
</evidence>
<feature type="compositionally biased region" description="Basic and acidic residues" evidence="1">
    <location>
        <begin position="110"/>
        <end position="119"/>
    </location>
</feature>
<reference evidence="2" key="1">
    <citation type="submission" date="2022-01" db="EMBL/GenBank/DDBJ databases">
        <authorList>
            <person name="King R."/>
        </authorList>
    </citation>
    <scope>NUCLEOTIDE SEQUENCE</scope>
</reference>
<feature type="compositionally biased region" description="Basic and acidic residues" evidence="1">
    <location>
        <begin position="267"/>
        <end position="283"/>
    </location>
</feature>
<keyword evidence="3" id="KW-1185">Reference proteome</keyword>
<feature type="region of interest" description="Disordered" evidence="1">
    <location>
        <begin position="237"/>
        <end position="293"/>
    </location>
</feature>
<sequence>IIFRTLPEITIKTCPTVLKDTEKLHEELDKEEGVFILDDDDKSFEMEELSSTIMDPKIFKQCRSSYGECEQAAKDRDEIFKNEQAAFPEKNLDEFDPELPKGQKEGSPMKSEHLSSSQRHEKQIMNWKNYIETAEEFVESRELITTDLGSDHFHDKDKVPNVVELKVESGPPSAVWKNPDNVLPCNDTETSCKPTKDEPNEISPDEYRDSVVSAEDGSLGGILKKDVQDGESVDIQKKNNSWQTNDSNSSLGDATSAGSNSTSQPADKSRGSKDDSLTRDRSSSNKRVSFTYGQLGNEDEVSYDPNFFDQTQREHIKSVSNTHILRSMQNRFFDNPLLSVLSASELIEEKDDEGKTKESTNLGVQAKTAYMTLAERFDALKTDKLGPYLARVMLLRKELLELHYENPGLFQAIIFTDGDPNKCIAILKEITKHLVETNSLSRRHDVEQNCQEYKNYVNRKFEELKIFDNRYTRLYEDVFLV</sequence>
<organism evidence="2 3">
    <name type="scientific">Psylliodes chrysocephalus</name>
    <dbReference type="NCBI Taxonomy" id="3402493"/>
    <lineage>
        <taxon>Eukaryota</taxon>
        <taxon>Metazoa</taxon>
        <taxon>Ecdysozoa</taxon>
        <taxon>Arthropoda</taxon>
        <taxon>Hexapoda</taxon>
        <taxon>Insecta</taxon>
        <taxon>Pterygota</taxon>
        <taxon>Neoptera</taxon>
        <taxon>Endopterygota</taxon>
        <taxon>Coleoptera</taxon>
        <taxon>Polyphaga</taxon>
        <taxon>Cucujiformia</taxon>
        <taxon>Chrysomeloidea</taxon>
        <taxon>Chrysomelidae</taxon>
        <taxon>Galerucinae</taxon>
        <taxon>Alticini</taxon>
        <taxon>Psylliodes</taxon>
    </lineage>
</organism>
<evidence type="ECO:0000256" key="1">
    <source>
        <dbReference type="SAM" id="MobiDB-lite"/>
    </source>
</evidence>
<feature type="compositionally biased region" description="Polar residues" evidence="1">
    <location>
        <begin position="238"/>
        <end position="266"/>
    </location>
</feature>
<dbReference type="AlphaFoldDB" id="A0A9P0DBG8"/>
<feature type="compositionally biased region" description="Basic and acidic residues" evidence="1">
    <location>
        <begin position="194"/>
        <end position="208"/>
    </location>
</feature>
<dbReference type="EMBL" id="OV651819">
    <property type="protein sequence ID" value="CAH1113830.1"/>
    <property type="molecule type" value="Genomic_DNA"/>
</dbReference>
<dbReference type="Proteomes" id="UP001153636">
    <property type="component" value="Chromosome 7"/>
</dbReference>
<feature type="compositionally biased region" description="Basic and acidic residues" evidence="1">
    <location>
        <begin position="90"/>
        <end position="104"/>
    </location>
</feature>
<evidence type="ECO:0000313" key="3">
    <source>
        <dbReference type="Proteomes" id="UP001153636"/>
    </source>
</evidence>
<dbReference type="OrthoDB" id="6334211at2759"/>
<protein>
    <submittedName>
        <fullName evidence="2">Uncharacterized protein</fullName>
    </submittedName>
</protein>
<proteinExistence type="predicted"/>
<accession>A0A9P0DBG8</accession>
<gene>
    <name evidence="2" type="ORF">PSYICH_LOCUS13757</name>
</gene>